<gene>
    <name evidence="9" type="ORF">ASU29_079</name>
</gene>
<dbReference type="InterPro" id="IPR012340">
    <property type="entry name" value="NA-bd_OB-fold"/>
</dbReference>
<evidence type="ECO:0000256" key="2">
    <source>
        <dbReference type="ARBA" id="ARBA00022490"/>
    </source>
</evidence>
<keyword evidence="3" id="KW-0805">Transcription regulation</keyword>
<dbReference type="SUPFAM" id="SSF50249">
    <property type="entry name" value="Nucleic acid-binding proteins"/>
    <property type="match status" value="1"/>
</dbReference>
<evidence type="ECO:0000256" key="5">
    <source>
        <dbReference type="ARBA" id="ARBA00023159"/>
    </source>
</evidence>
<keyword evidence="2" id="KW-0963">Cytoplasm</keyword>
<reference evidence="9 10" key="2">
    <citation type="journal article" date="2016" name="Genome Announc.">
        <title>Complete Genome Sequences of the Obligate Symbionts 'Candidatus Sulcia muelleri' and 'Ca. Nasuia deltocephalinicola' from the Pestiferous Leafhopper Macrosteles quadripunctulatus (Hemiptera: Cicadellidae).</title>
        <authorList>
            <person name="Bennett G.M."/>
            <person name="Abba S."/>
            <person name="Kube M."/>
            <person name="Marzachi C."/>
        </authorList>
    </citation>
    <scope>NUCLEOTIDE SEQUENCE [LARGE SCALE GENOMIC DNA]</scope>
    <source>
        <strain evidence="9 10">PUNC</strain>
    </source>
</reference>
<dbReference type="SMART" id="SM00357">
    <property type="entry name" value="CSP"/>
    <property type="match status" value="1"/>
</dbReference>
<dbReference type="PRINTS" id="PR00050">
    <property type="entry name" value="COLDSHOCK"/>
</dbReference>
<dbReference type="PANTHER" id="PTHR46565:SF20">
    <property type="entry name" value="COLD SHOCK DOMAIN-CONTAINING PROTEIN 4"/>
    <property type="match status" value="1"/>
</dbReference>
<sequence>MLKGIVKWFNDAKGYGFIIGENGDEDLFVHFSAILMQGFKTLREGQKVIYKKLKTLKGIQAVDVEIYGGD</sequence>
<comment type="subcellular location">
    <subcellularLocation>
        <location evidence="1 7">Cytoplasm</location>
    </subcellularLocation>
</comment>
<dbReference type="PROSITE" id="PS00352">
    <property type="entry name" value="CSD_1"/>
    <property type="match status" value="1"/>
</dbReference>
<dbReference type="EMBL" id="CP013211">
    <property type="protein sequence ID" value="ALP69998.1"/>
    <property type="molecule type" value="Genomic_DNA"/>
</dbReference>
<proteinExistence type="predicted"/>
<evidence type="ECO:0000259" key="8">
    <source>
        <dbReference type="PROSITE" id="PS51857"/>
    </source>
</evidence>
<evidence type="ECO:0000256" key="4">
    <source>
        <dbReference type="ARBA" id="ARBA00023125"/>
    </source>
</evidence>
<dbReference type="GO" id="GO:0005829">
    <property type="term" value="C:cytosol"/>
    <property type="evidence" value="ECO:0007669"/>
    <property type="project" value="UniProtKB-ARBA"/>
</dbReference>
<dbReference type="InterPro" id="IPR002059">
    <property type="entry name" value="CSP_DNA-bd"/>
</dbReference>
<keyword evidence="4" id="KW-0238">DNA-binding</keyword>
<dbReference type="InterPro" id="IPR011129">
    <property type="entry name" value="CSD"/>
</dbReference>
<reference evidence="10" key="1">
    <citation type="submission" date="2015-11" db="EMBL/GenBank/DDBJ databases">
        <title>Complete genome sequences of the obligate symbionts Candidatus Sulcia muelleri and Candidatus Nasuia deltocephalinicola from the pestiferous leafhopper, Macrosteles quadripunctulatus (Hemiptera: Cicadellidae).</title>
        <authorList>
            <person name="Bennett G.M."/>
            <person name="Abba S."/>
            <person name="Kube M."/>
            <person name="Marzachi C."/>
        </authorList>
    </citation>
    <scope>NUCLEOTIDE SEQUENCE [LARGE SCALE GENOMIC DNA]</scope>
    <source>
        <strain evidence="10">PUNC</strain>
    </source>
</reference>
<dbReference type="PROSITE" id="PS51857">
    <property type="entry name" value="CSD_2"/>
    <property type="match status" value="1"/>
</dbReference>
<evidence type="ECO:0000313" key="10">
    <source>
        <dbReference type="Proteomes" id="UP000055684"/>
    </source>
</evidence>
<dbReference type="Proteomes" id="UP000055684">
    <property type="component" value="Chromosome"/>
</dbReference>
<dbReference type="CDD" id="cd04458">
    <property type="entry name" value="CSP_CDS"/>
    <property type="match status" value="1"/>
</dbReference>
<protein>
    <submittedName>
        <fullName evidence="9">Cold shock protein CspA</fullName>
    </submittedName>
</protein>
<evidence type="ECO:0000313" key="9">
    <source>
        <dbReference type="EMBL" id="ALP69998.1"/>
    </source>
</evidence>
<name>A0A0S2UP46_9PROT</name>
<dbReference type="PIRSF" id="PIRSF002599">
    <property type="entry name" value="Cold_shock_A"/>
    <property type="match status" value="1"/>
</dbReference>
<evidence type="ECO:0000256" key="7">
    <source>
        <dbReference type="RuleBase" id="RU000408"/>
    </source>
</evidence>
<evidence type="ECO:0000256" key="3">
    <source>
        <dbReference type="ARBA" id="ARBA00023015"/>
    </source>
</evidence>
<keyword evidence="5" id="KW-0010">Activator</keyword>
<organism evidence="9 10">
    <name type="scientific">Candidatus Nasuia deltocephalincola</name>
    <dbReference type="NCBI Taxonomy" id="1160784"/>
    <lineage>
        <taxon>Bacteria</taxon>
        <taxon>Pseudomonadati</taxon>
        <taxon>Pseudomonadota</taxon>
        <taxon>Betaproteobacteria</taxon>
        <taxon>Candidatus Nasuia</taxon>
    </lineage>
</organism>
<dbReference type="InterPro" id="IPR019844">
    <property type="entry name" value="CSD_CS"/>
</dbReference>
<dbReference type="Gene3D" id="2.40.50.140">
    <property type="entry name" value="Nucleic acid-binding proteins"/>
    <property type="match status" value="1"/>
</dbReference>
<keyword evidence="6" id="KW-0804">Transcription</keyword>
<evidence type="ECO:0000256" key="6">
    <source>
        <dbReference type="ARBA" id="ARBA00023163"/>
    </source>
</evidence>
<dbReference type="OrthoDB" id="9800919at2"/>
<accession>A0A0S2UP46</accession>
<evidence type="ECO:0000256" key="1">
    <source>
        <dbReference type="ARBA" id="ARBA00004496"/>
    </source>
</evidence>
<dbReference type="AlphaFoldDB" id="A0A0S2UP46"/>
<dbReference type="Pfam" id="PF00313">
    <property type="entry name" value="CSD"/>
    <property type="match status" value="1"/>
</dbReference>
<dbReference type="InterPro" id="IPR012156">
    <property type="entry name" value="Cold_shock_CspA"/>
</dbReference>
<feature type="domain" description="CSD" evidence="8">
    <location>
        <begin position="1"/>
        <end position="66"/>
    </location>
</feature>
<dbReference type="PANTHER" id="PTHR46565">
    <property type="entry name" value="COLD SHOCK DOMAIN PROTEIN 2"/>
    <property type="match status" value="1"/>
</dbReference>
<dbReference type="GO" id="GO:0003677">
    <property type="term" value="F:DNA binding"/>
    <property type="evidence" value="ECO:0007669"/>
    <property type="project" value="UniProtKB-KW"/>
</dbReference>